<dbReference type="OrthoDB" id="7277783at2"/>
<feature type="region of interest" description="Disordered" evidence="1">
    <location>
        <begin position="1"/>
        <end position="21"/>
    </location>
</feature>
<dbReference type="EMBL" id="NKUF01000041">
    <property type="protein sequence ID" value="PYD62288.1"/>
    <property type="molecule type" value="Genomic_DNA"/>
</dbReference>
<sequence>MTDLNMDEEDPQPEPEREPHAYDCKVRSIEMSEATISRSLLMLARIWAILNPGASVEQRQYLAAIVAAELAGR</sequence>
<proteinExistence type="predicted"/>
<feature type="compositionally biased region" description="Acidic residues" evidence="1">
    <location>
        <begin position="1"/>
        <end position="13"/>
    </location>
</feature>
<organism evidence="2 3">
    <name type="scientific">Gluconacetobacter entanii</name>
    <dbReference type="NCBI Taxonomy" id="108528"/>
    <lineage>
        <taxon>Bacteria</taxon>
        <taxon>Pseudomonadati</taxon>
        <taxon>Pseudomonadota</taxon>
        <taxon>Alphaproteobacteria</taxon>
        <taxon>Acetobacterales</taxon>
        <taxon>Acetobacteraceae</taxon>
        <taxon>Gluconacetobacter</taxon>
    </lineage>
</organism>
<reference evidence="2 3" key="1">
    <citation type="submission" date="2017-07" db="EMBL/GenBank/DDBJ databases">
        <title>A draft genome sequence of Gluconacetobacter entanii LTH 4560.</title>
        <authorList>
            <person name="Skraban J."/>
            <person name="Cleenwerck I."/>
            <person name="Vandamme P."/>
            <person name="Trcek J."/>
        </authorList>
    </citation>
    <scope>NUCLEOTIDE SEQUENCE [LARGE SCALE GENOMIC DNA]</scope>
    <source>
        <strain evidence="2 3">LTH 4560</strain>
    </source>
</reference>
<dbReference type="RefSeq" id="WP_110914414.1">
    <property type="nucleotide sequence ID" value="NZ_NKUF01000041.1"/>
</dbReference>
<evidence type="ECO:0000256" key="1">
    <source>
        <dbReference type="SAM" id="MobiDB-lite"/>
    </source>
</evidence>
<evidence type="ECO:0000313" key="2">
    <source>
        <dbReference type="EMBL" id="PYD62288.1"/>
    </source>
</evidence>
<evidence type="ECO:0000313" key="3">
    <source>
        <dbReference type="Proteomes" id="UP000248301"/>
    </source>
</evidence>
<dbReference type="Proteomes" id="UP000248301">
    <property type="component" value="Unassembled WGS sequence"/>
</dbReference>
<accession>A0A318PT23</accession>
<gene>
    <name evidence="2" type="ORF">CFR72_13365</name>
</gene>
<name>A0A318PT23_9PROT</name>
<protein>
    <submittedName>
        <fullName evidence="2">Uncharacterized protein</fullName>
    </submittedName>
</protein>
<comment type="caution">
    <text evidence="2">The sequence shown here is derived from an EMBL/GenBank/DDBJ whole genome shotgun (WGS) entry which is preliminary data.</text>
</comment>
<dbReference type="AlphaFoldDB" id="A0A318PT23"/>